<dbReference type="RefSeq" id="WP_353874162.1">
    <property type="nucleotide sequence ID" value="NZ_JBEVCJ010000004.1"/>
</dbReference>
<reference evidence="3 4" key="1">
    <citation type="submission" date="2024-06" db="EMBL/GenBank/DDBJ databases">
        <authorList>
            <person name="Li F."/>
        </authorList>
    </citation>
    <scope>NUCLEOTIDE SEQUENCE [LARGE SCALE GENOMIC DNA]</scope>
    <source>
        <strain evidence="3 4">GXAS 311</strain>
    </source>
</reference>
<feature type="transmembrane region" description="Helical" evidence="2">
    <location>
        <begin position="539"/>
        <end position="560"/>
    </location>
</feature>
<keyword evidence="2" id="KW-0812">Transmembrane</keyword>
<dbReference type="PANTHER" id="PTHR32063:SF33">
    <property type="entry name" value="RND SUPERFAMILY EFFLUX PUMP PERMEASE COMPONENT"/>
    <property type="match status" value="1"/>
</dbReference>
<gene>
    <name evidence="3" type="ORF">ABVT43_05620</name>
</gene>
<feature type="transmembrane region" description="Helical" evidence="2">
    <location>
        <begin position="873"/>
        <end position="892"/>
    </location>
</feature>
<dbReference type="PRINTS" id="PR00702">
    <property type="entry name" value="ACRIFLAVINRP"/>
</dbReference>
<dbReference type="SUPFAM" id="SSF82693">
    <property type="entry name" value="Multidrug efflux transporter AcrB pore domain, PN1, PN2, PC1 and PC2 subdomains"/>
    <property type="match status" value="2"/>
</dbReference>
<evidence type="ECO:0000256" key="2">
    <source>
        <dbReference type="SAM" id="Phobius"/>
    </source>
</evidence>
<dbReference type="Gene3D" id="1.20.1640.10">
    <property type="entry name" value="Multidrug efflux transporter AcrB transmembrane domain"/>
    <property type="match status" value="2"/>
</dbReference>
<keyword evidence="4" id="KW-1185">Reference proteome</keyword>
<name>A0ABV2BRP3_9GAMM</name>
<dbReference type="SUPFAM" id="SSF82866">
    <property type="entry name" value="Multidrug efflux transporter AcrB transmembrane domain"/>
    <property type="match status" value="2"/>
</dbReference>
<dbReference type="SUPFAM" id="SSF82714">
    <property type="entry name" value="Multidrug efflux transporter AcrB TolC docking domain, DN and DC subdomains"/>
    <property type="match status" value="2"/>
</dbReference>
<organism evidence="3 4">
    <name type="scientific">Aliikangiella maris</name>
    <dbReference type="NCBI Taxonomy" id="3162458"/>
    <lineage>
        <taxon>Bacteria</taxon>
        <taxon>Pseudomonadati</taxon>
        <taxon>Pseudomonadota</taxon>
        <taxon>Gammaproteobacteria</taxon>
        <taxon>Oceanospirillales</taxon>
        <taxon>Pleioneaceae</taxon>
        <taxon>Aliikangiella</taxon>
    </lineage>
</organism>
<feature type="transmembrane region" description="Helical" evidence="2">
    <location>
        <begin position="20"/>
        <end position="37"/>
    </location>
</feature>
<feature type="transmembrane region" description="Helical" evidence="2">
    <location>
        <begin position="338"/>
        <end position="357"/>
    </location>
</feature>
<keyword evidence="2" id="KW-0472">Membrane</keyword>
<dbReference type="Pfam" id="PF00873">
    <property type="entry name" value="ACR_tran"/>
    <property type="match status" value="1"/>
</dbReference>
<feature type="region of interest" description="Disordered" evidence="1">
    <location>
        <begin position="1054"/>
        <end position="1075"/>
    </location>
</feature>
<protein>
    <submittedName>
        <fullName evidence="3">Efflux RND transporter permease subunit</fullName>
    </submittedName>
</protein>
<dbReference type="Proteomes" id="UP001548189">
    <property type="component" value="Unassembled WGS sequence"/>
</dbReference>
<feature type="transmembrane region" description="Helical" evidence="2">
    <location>
        <begin position="1002"/>
        <end position="1028"/>
    </location>
</feature>
<feature type="transmembrane region" description="Helical" evidence="2">
    <location>
        <begin position="971"/>
        <end position="990"/>
    </location>
</feature>
<evidence type="ECO:0000313" key="4">
    <source>
        <dbReference type="Proteomes" id="UP001548189"/>
    </source>
</evidence>
<accession>A0ABV2BRP3</accession>
<evidence type="ECO:0000256" key="1">
    <source>
        <dbReference type="SAM" id="MobiDB-lite"/>
    </source>
</evidence>
<dbReference type="Gene3D" id="3.30.70.1430">
    <property type="entry name" value="Multidrug efflux transporter AcrB pore domain"/>
    <property type="match status" value="2"/>
</dbReference>
<dbReference type="Gene3D" id="3.30.70.1320">
    <property type="entry name" value="Multidrug efflux transporter AcrB pore domain like"/>
    <property type="match status" value="1"/>
</dbReference>
<dbReference type="InterPro" id="IPR001036">
    <property type="entry name" value="Acrflvin-R"/>
</dbReference>
<dbReference type="PANTHER" id="PTHR32063">
    <property type="match status" value="1"/>
</dbReference>
<feature type="transmembrane region" description="Helical" evidence="2">
    <location>
        <begin position="392"/>
        <end position="412"/>
    </location>
</feature>
<dbReference type="EMBL" id="JBEVCJ010000004">
    <property type="protein sequence ID" value="MET1254600.1"/>
    <property type="molecule type" value="Genomic_DNA"/>
</dbReference>
<proteinExistence type="predicted"/>
<feature type="transmembrane region" description="Helical" evidence="2">
    <location>
        <begin position="363"/>
        <end position="380"/>
    </location>
</feature>
<keyword evidence="2" id="KW-1133">Transmembrane helix</keyword>
<feature type="transmembrane region" description="Helical" evidence="2">
    <location>
        <begin position="461"/>
        <end position="482"/>
    </location>
</feature>
<dbReference type="Gene3D" id="3.30.2090.10">
    <property type="entry name" value="Multidrug efflux transporter AcrB TolC docking domain, DN and DC subdomains"/>
    <property type="match status" value="2"/>
</dbReference>
<feature type="transmembrane region" description="Helical" evidence="2">
    <location>
        <begin position="925"/>
        <end position="950"/>
    </location>
</feature>
<dbReference type="InterPro" id="IPR027463">
    <property type="entry name" value="AcrB_DN_DC_subdom"/>
</dbReference>
<evidence type="ECO:0000313" key="3">
    <source>
        <dbReference type="EMBL" id="MET1254600.1"/>
    </source>
</evidence>
<dbReference type="Gene3D" id="3.30.70.1440">
    <property type="entry name" value="Multidrug efflux transporter AcrB pore domain"/>
    <property type="match status" value="1"/>
</dbReference>
<feature type="transmembrane region" description="Helical" evidence="2">
    <location>
        <begin position="899"/>
        <end position="919"/>
    </location>
</feature>
<sequence length="1075" mass="119231">MQTSTEKQNGLIAWFTYNPVAANLLMIFIIIGGFISYQMMTKRMQPDIQFNSVNIQVAYLGAAPEEVEQGVILKIEEAIQDVKGIKRINSTASEGYASVVAEIENDIDLEDAVNEIKIRVDAISTLPGETEKPVIAKSEFSSGVLWLSIFGDMDQKTRQAITQEVRDEIMALPEVNKANILGSRGYEIAVEITDATLRAYNLTMTEVANKIRQFSIDLPGGEIKTNGGDIRLRTIGQAYSESEFAQLILRTNPDGTRLLLGDIATIHDGFVESTDYARFNGKPASVIQVQSLGEQNDIAIAKAVHQYVEEKNKALPEGAKIEPWGDGASYLQQRLDMMFSNMGMGVILVFILLTLFLRFKVALWVLIGIPICFFGAFLFMDKVGDISTNINFLSLFGLILVLGIVVDDAIIIGESVYSEVKEKGHSIDNVINGAKKVAVPATFGVLTTIAAFLPLLTLDFVYAPFFEAIAVVVILCLIFSLIESKWILPAHLAHMKYDAYDEKSADWLGKLQHKTREGMESFAKNQYRRALDVCVKSRYLALVCFTSLLVLSIALIKSGLIKSEPFPSIPGDMIQARFSLNDGSPVSVRDNLIARMEAAIEKVDAELTLQNGGESLALHALAWTETDTQGGMLVELTKAETRIVDSLTFEKAWRNAVGEVAGVKEMRFISTTGAGGDAAISFRLAGSNYDNLERASRELQHKLMEYEGVYDIRTSNSTGNREIELSLKPSAETLGITLADLGRQVRQAFFGEEAQRIQRGKDEIKVMVRYPKEERKSITNLENMRIRTPKGDWVPFSAVAEFKLGKSVSAIQREDRKRAVSVMADFDPDKVQSSLITKEINQEFIPELIKKYPGVSSELSGQAKDMRELFTELGRSMLLAVILIYILLAIPLKSYIQPFMVMSVIPFGFIGAIIGHLIFDKSFSMMSGFGIIALTGVVVNDSLLMVEFVNRARREGLPLLDSVLQAGTQRFRAIMLTSLTTFFGLLPIMFETSLQAQIIIPMALSLAFGILLATLITLFLIPSLYLILEDFRRFFRYLFKSSSKEMMVPEQMATSGNLPTSNHYLPAPNQTDSND</sequence>
<comment type="caution">
    <text evidence="3">The sequence shown here is derived from an EMBL/GenBank/DDBJ whole genome shotgun (WGS) entry which is preliminary data.</text>
</comment>